<dbReference type="Proteomes" id="UP000029647">
    <property type="component" value="Unassembled WGS sequence"/>
</dbReference>
<sequence length="138" mass="16152">MKSLWTLVLLALLVSCNDELKEQQVAFDNLKQQSMEAHDVIMPKMGDLMDLSNQLSKKMDSTNTDLIMSKKSELQKAHDDMMTWMRDYSEKFPYDYKLPKDVNAVNKQLDVLKEEHEEIEELKVRTLRVIDEAQAMLK</sequence>
<dbReference type="EMBL" id="BBNT01000001">
    <property type="protein sequence ID" value="GAL74043.1"/>
    <property type="molecule type" value="Genomic_DNA"/>
</dbReference>
<dbReference type="PROSITE" id="PS51257">
    <property type="entry name" value="PROKAR_LIPOPROTEIN"/>
    <property type="match status" value="1"/>
</dbReference>
<protein>
    <recommendedName>
        <fullName evidence="3">Viral A-type inclusion protein</fullName>
    </recommendedName>
</protein>
<evidence type="ECO:0000313" key="2">
    <source>
        <dbReference type="Proteomes" id="UP000029647"/>
    </source>
</evidence>
<proteinExistence type="predicted"/>
<name>A0A090WCZ1_NONUL</name>
<comment type="caution">
    <text evidence="1">The sequence shown here is derived from an EMBL/GenBank/DDBJ whole genome shotgun (WGS) entry which is preliminary data.</text>
</comment>
<evidence type="ECO:0008006" key="3">
    <source>
        <dbReference type="Google" id="ProtNLM"/>
    </source>
</evidence>
<organism evidence="1 2">
    <name type="scientific">Nonlabens ulvanivorans</name>
    <name type="common">Persicivirga ulvanivorans</name>
    <dbReference type="NCBI Taxonomy" id="906888"/>
    <lineage>
        <taxon>Bacteria</taxon>
        <taxon>Pseudomonadati</taxon>
        <taxon>Bacteroidota</taxon>
        <taxon>Flavobacteriia</taxon>
        <taxon>Flavobacteriales</taxon>
        <taxon>Flavobacteriaceae</taxon>
        <taxon>Nonlabens</taxon>
    </lineage>
</organism>
<reference evidence="1 2" key="1">
    <citation type="journal article" date="2014" name="Genome Announc.">
        <title>Draft Genome Sequences of Marine Flavobacterium Nonlabens Strains NR17, NR24, NR27, NR32, NR33, and Ara13.</title>
        <authorList>
            <person name="Nakanishi M."/>
            <person name="Meirelles P."/>
            <person name="Suzuki R."/>
            <person name="Takatani N."/>
            <person name="Mino S."/>
            <person name="Suda W."/>
            <person name="Oshima K."/>
            <person name="Hattori M."/>
            <person name="Ohkuma M."/>
            <person name="Hosokawa M."/>
            <person name="Miyashita K."/>
            <person name="Thompson F.L."/>
            <person name="Niwa A."/>
            <person name="Sawabe T."/>
            <person name="Sawabe T."/>
        </authorList>
    </citation>
    <scope>NUCLEOTIDE SEQUENCE [LARGE SCALE GENOMIC DNA]</scope>
    <source>
        <strain evidence="2">JCM19275</strain>
    </source>
</reference>
<accession>A0A090WCZ1</accession>
<dbReference type="AlphaFoldDB" id="A0A090WCZ1"/>
<dbReference type="SUPFAM" id="SSF46966">
    <property type="entry name" value="Spectrin repeat"/>
    <property type="match status" value="1"/>
</dbReference>
<dbReference type="Gene3D" id="1.20.58.60">
    <property type="match status" value="1"/>
</dbReference>
<evidence type="ECO:0000313" key="1">
    <source>
        <dbReference type="EMBL" id="GAL74043.1"/>
    </source>
</evidence>
<gene>
    <name evidence="1" type="ORF">JCM19275_2890</name>
</gene>